<dbReference type="PANTHER" id="PTHR36482">
    <property type="entry name" value="OSJNBA0024J22.15 PROTEIN"/>
    <property type="match status" value="1"/>
</dbReference>
<reference evidence="2" key="2">
    <citation type="submission" date="2025-08" db="UniProtKB">
        <authorList>
            <consortium name="RefSeq"/>
        </authorList>
    </citation>
    <scope>IDENTIFICATION</scope>
    <source>
        <tissue evidence="2">Seedling</tissue>
    </source>
</reference>
<evidence type="ECO:0000313" key="2">
    <source>
        <dbReference type="RefSeq" id="XP_015893378.3"/>
    </source>
</evidence>
<dbReference type="InterPro" id="IPR053085">
    <property type="entry name" value="Jasmonate-induced_protein"/>
</dbReference>
<dbReference type="AlphaFoldDB" id="A0A6P4B4M0"/>
<dbReference type="GeneID" id="107427512"/>
<keyword evidence="1" id="KW-1185">Reference proteome</keyword>
<gene>
    <name evidence="2" type="primary">LOC107427512</name>
</gene>
<proteinExistence type="predicted"/>
<accession>A0A6P4B4M0</accession>
<evidence type="ECO:0000313" key="1">
    <source>
        <dbReference type="Proteomes" id="UP001652623"/>
    </source>
</evidence>
<dbReference type="PANTHER" id="PTHR36482:SF5">
    <property type="entry name" value="23 KDA JASMONATE-INDUCED PROTEIN-LIKE"/>
    <property type="match status" value="1"/>
</dbReference>
<dbReference type="RefSeq" id="XP_015893378.3">
    <property type="nucleotide sequence ID" value="XM_016037892.4"/>
</dbReference>
<protein>
    <submittedName>
        <fullName evidence="2">23 kDa jasmonate-induced protein</fullName>
    </submittedName>
</protein>
<organism evidence="1 2">
    <name type="scientific">Ziziphus jujuba</name>
    <name type="common">Chinese jujube</name>
    <name type="synonym">Ziziphus sativa</name>
    <dbReference type="NCBI Taxonomy" id="326968"/>
    <lineage>
        <taxon>Eukaryota</taxon>
        <taxon>Viridiplantae</taxon>
        <taxon>Streptophyta</taxon>
        <taxon>Embryophyta</taxon>
        <taxon>Tracheophyta</taxon>
        <taxon>Spermatophyta</taxon>
        <taxon>Magnoliopsida</taxon>
        <taxon>eudicotyledons</taxon>
        <taxon>Gunneridae</taxon>
        <taxon>Pentapetalae</taxon>
        <taxon>rosids</taxon>
        <taxon>fabids</taxon>
        <taxon>Rosales</taxon>
        <taxon>Rhamnaceae</taxon>
        <taxon>Paliureae</taxon>
        <taxon>Ziziphus</taxon>
    </lineage>
</organism>
<dbReference type="Pfam" id="PF21230">
    <property type="entry name" value="Nakanori"/>
    <property type="match status" value="1"/>
</dbReference>
<sequence>MGDGVFGNPITDITLEGLPEYEGKDIIVGGLPEYEGKKIRNIDRARVAMRWKNAERKDFNALQYVQNLKENCEDNVATLCLIYNATGDVVEYAAHYDQLGHLGAAPYPSIIENGQWGAFLHRKVTDGYYSGSVGGVVYRGKNGDDADCDWLVAWNNPTDKNKWVNRAYTEVREINHFNGIWNAIHGRMDASGVHSKSESHGCLSYASIGSDRFAIFRAILTLQNVFQK</sequence>
<dbReference type="InParanoid" id="A0A6P4B4M0"/>
<reference evidence="1" key="1">
    <citation type="submission" date="2025-05" db="UniProtKB">
        <authorList>
            <consortium name="RefSeq"/>
        </authorList>
    </citation>
    <scope>NUCLEOTIDE SEQUENCE [LARGE SCALE GENOMIC DNA]</scope>
</reference>
<dbReference type="Proteomes" id="UP001652623">
    <property type="component" value="Chromosome 1"/>
</dbReference>
<dbReference type="InterPro" id="IPR049065">
    <property type="entry name" value="Nakanori"/>
</dbReference>
<dbReference type="KEGG" id="zju:107427512"/>
<name>A0A6P4B4M0_ZIZJJ</name>